<protein>
    <submittedName>
        <fullName evidence="5">HipA domain-containing protein</fullName>
    </submittedName>
</protein>
<dbReference type="GO" id="GO:0004674">
    <property type="term" value="F:protein serine/threonine kinase activity"/>
    <property type="evidence" value="ECO:0007669"/>
    <property type="project" value="TreeGrafter"/>
</dbReference>
<dbReference type="RefSeq" id="WP_283172932.1">
    <property type="nucleotide sequence ID" value="NZ_JAPNOA010000019.1"/>
</dbReference>
<dbReference type="EMBL" id="JAPNOA010000019">
    <property type="protein sequence ID" value="MCY0964713.1"/>
    <property type="molecule type" value="Genomic_DNA"/>
</dbReference>
<dbReference type="Pfam" id="PF07804">
    <property type="entry name" value="HipA_C"/>
    <property type="match status" value="1"/>
</dbReference>
<evidence type="ECO:0000256" key="2">
    <source>
        <dbReference type="ARBA" id="ARBA00022679"/>
    </source>
</evidence>
<dbReference type="InterPro" id="IPR012893">
    <property type="entry name" value="HipA-like_C"/>
</dbReference>
<keyword evidence="3" id="KW-0418">Kinase</keyword>
<reference evidence="5" key="1">
    <citation type="submission" date="2022-11" db="EMBL/GenBank/DDBJ databases">
        <title>Parathalassolutuus dongxingensis gen. nov., sp. nov., a novel member of family Oceanospirillaceae isolated from a coastal shrimp pond in Guangxi, China.</title>
        <authorList>
            <person name="Chen H."/>
        </authorList>
    </citation>
    <scope>NUCLEOTIDE SEQUENCE</scope>
    <source>
        <strain evidence="5">G-43</strain>
    </source>
</reference>
<accession>A0A9X3EBU6</accession>
<keyword evidence="6" id="KW-1185">Reference proteome</keyword>
<evidence type="ECO:0000256" key="1">
    <source>
        <dbReference type="ARBA" id="ARBA00010164"/>
    </source>
</evidence>
<dbReference type="InterPro" id="IPR052028">
    <property type="entry name" value="HipA_Ser/Thr_kinase"/>
</dbReference>
<gene>
    <name evidence="5" type="ORF">OUO13_05910</name>
</gene>
<comment type="similarity">
    <text evidence="1">Belongs to the HipA Ser/Thr kinase family.</text>
</comment>
<evidence type="ECO:0000313" key="6">
    <source>
        <dbReference type="Proteomes" id="UP001150830"/>
    </source>
</evidence>
<dbReference type="Gene3D" id="1.10.1070.20">
    <property type="match status" value="1"/>
</dbReference>
<evidence type="ECO:0000313" key="5">
    <source>
        <dbReference type="EMBL" id="MCY0964713.1"/>
    </source>
</evidence>
<dbReference type="GO" id="GO:0005829">
    <property type="term" value="C:cytosol"/>
    <property type="evidence" value="ECO:0007669"/>
    <property type="project" value="TreeGrafter"/>
</dbReference>
<dbReference type="PANTHER" id="PTHR37419">
    <property type="entry name" value="SERINE/THREONINE-PROTEIN KINASE TOXIN HIPA"/>
    <property type="match status" value="1"/>
</dbReference>
<feature type="domain" description="HipA-like C-terminal" evidence="4">
    <location>
        <begin position="181"/>
        <end position="389"/>
    </location>
</feature>
<organism evidence="5 6">
    <name type="scientific">Parathalassolituus penaei</name>
    <dbReference type="NCBI Taxonomy" id="2997323"/>
    <lineage>
        <taxon>Bacteria</taxon>
        <taxon>Pseudomonadati</taxon>
        <taxon>Pseudomonadota</taxon>
        <taxon>Gammaproteobacteria</taxon>
        <taxon>Oceanospirillales</taxon>
        <taxon>Oceanospirillaceae</taxon>
        <taxon>Parathalassolituus</taxon>
    </lineage>
</organism>
<dbReference type="AlphaFoldDB" id="A0A9X3EBU6"/>
<keyword evidence="2" id="KW-0808">Transferase</keyword>
<evidence type="ECO:0000256" key="3">
    <source>
        <dbReference type="ARBA" id="ARBA00022777"/>
    </source>
</evidence>
<dbReference type="Proteomes" id="UP001150830">
    <property type="component" value="Unassembled WGS sequence"/>
</dbReference>
<sequence length="414" mass="47962">MSRQIEVYGDWLGEKPLLIGTLMANQARGKEHFSFAYARDWLAREDALYLRIDPELLLFQGAQHSQDDRNFRTFLDSCPDRWGRLLMQRREAVLARQQNRKARTLLDSDYLLGVYDECRMGAMRYKTEPDGAFLNNDHRLAAPPMTSLRELEQAARNIEMHNDPDDPEYIKWLFMLISPGSSLGGARPKASVTDEQGDLWIAKFPSRYDDHDVGAWEYLTYQLAIQAGIDMAECRIERYHSDHHTFLAKRFDRMEKRRLHFSSAMTQLGYYDGDTGASYLELAEFLVHHGSNTRADLEQLWRRIVFNIAVSNSDDHLRNHGFLFQNRGWRLSPAYDINPVPAAQGLHLNIDDKDNSLSYELAFEVIPFFQLEEDKAEQIFVEVIQAVSQWQQVATRIGISRAEQEQMRSAFNTG</sequence>
<dbReference type="PANTHER" id="PTHR37419:SF8">
    <property type="entry name" value="TOXIN YJJJ"/>
    <property type="match status" value="1"/>
</dbReference>
<proteinExistence type="inferred from homology"/>
<comment type="caution">
    <text evidence="5">The sequence shown here is derived from an EMBL/GenBank/DDBJ whole genome shotgun (WGS) entry which is preliminary data.</text>
</comment>
<name>A0A9X3EBU6_9GAMM</name>
<evidence type="ECO:0000259" key="4">
    <source>
        <dbReference type="Pfam" id="PF07804"/>
    </source>
</evidence>